<protein>
    <recommendedName>
        <fullName evidence="4">HTH arsR-type domain-containing protein</fullName>
    </recommendedName>
</protein>
<dbReference type="InterPro" id="IPR011991">
    <property type="entry name" value="ArsR-like_HTH"/>
</dbReference>
<gene>
    <name evidence="5" type="ORF">A3C20_00135</name>
</gene>
<keyword evidence="1" id="KW-0805">Transcription regulation</keyword>
<dbReference type="Proteomes" id="UP000176914">
    <property type="component" value="Unassembled WGS sequence"/>
</dbReference>
<dbReference type="InterPro" id="IPR001845">
    <property type="entry name" value="HTH_ArsR_DNA-bd_dom"/>
</dbReference>
<dbReference type="PROSITE" id="PS50987">
    <property type="entry name" value="HTH_ARSR_2"/>
    <property type="match status" value="1"/>
</dbReference>
<evidence type="ECO:0000313" key="5">
    <source>
        <dbReference type="EMBL" id="OGG69761.1"/>
    </source>
</evidence>
<feature type="domain" description="HTH arsR-type" evidence="4">
    <location>
        <begin position="2"/>
        <end position="92"/>
    </location>
</feature>
<dbReference type="InterPro" id="IPR051011">
    <property type="entry name" value="Metal_resp_trans_reg"/>
</dbReference>
<dbReference type="SMART" id="SM00418">
    <property type="entry name" value="HTH_ARSR"/>
    <property type="match status" value="1"/>
</dbReference>
<evidence type="ECO:0000256" key="3">
    <source>
        <dbReference type="ARBA" id="ARBA00023163"/>
    </source>
</evidence>
<proteinExistence type="predicted"/>
<accession>A0A1F6E819</accession>
<organism evidence="5 6">
    <name type="scientific">Candidatus Kaiserbacteria bacterium RIFCSPHIGHO2_02_FULL_55_25</name>
    <dbReference type="NCBI Taxonomy" id="1798498"/>
    <lineage>
        <taxon>Bacteria</taxon>
        <taxon>Candidatus Kaiseribacteriota</taxon>
    </lineage>
</organism>
<evidence type="ECO:0000256" key="1">
    <source>
        <dbReference type="ARBA" id="ARBA00023015"/>
    </source>
</evidence>
<dbReference type="GO" id="GO:0003677">
    <property type="term" value="F:DNA binding"/>
    <property type="evidence" value="ECO:0007669"/>
    <property type="project" value="UniProtKB-KW"/>
</dbReference>
<comment type="caution">
    <text evidence="5">The sequence shown here is derived from an EMBL/GenBank/DDBJ whole genome shotgun (WGS) entry which is preliminary data.</text>
</comment>
<keyword evidence="3" id="KW-0804">Transcription</keyword>
<dbReference type="PANTHER" id="PTHR43132">
    <property type="entry name" value="ARSENICAL RESISTANCE OPERON REPRESSOR ARSR-RELATED"/>
    <property type="match status" value="1"/>
</dbReference>
<dbReference type="Gene3D" id="1.10.10.10">
    <property type="entry name" value="Winged helix-like DNA-binding domain superfamily/Winged helix DNA-binding domain"/>
    <property type="match status" value="1"/>
</dbReference>
<dbReference type="AlphaFoldDB" id="A0A1F6E819"/>
<dbReference type="Pfam" id="PF12840">
    <property type="entry name" value="HTH_20"/>
    <property type="match status" value="1"/>
</dbReference>
<dbReference type="EMBL" id="MFLL01000009">
    <property type="protein sequence ID" value="OGG69761.1"/>
    <property type="molecule type" value="Genomic_DNA"/>
</dbReference>
<keyword evidence="2" id="KW-0238">DNA-binding</keyword>
<dbReference type="InterPro" id="IPR036390">
    <property type="entry name" value="WH_DNA-bd_sf"/>
</dbReference>
<dbReference type="CDD" id="cd00090">
    <property type="entry name" value="HTH_ARSR"/>
    <property type="match status" value="1"/>
</dbReference>
<sequence>MVKERSYRAMERIVKGFANHRRLEILDLLKRNPELSVEEISERLKIGYENASDHIRKLAIAGLVMKRAAGRDVRHKLTPRAHHVLTFCKTLE</sequence>
<dbReference type="InterPro" id="IPR036388">
    <property type="entry name" value="WH-like_DNA-bd_sf"/>
</dbReference>
<dbReference type="PANTHER" id="PTHR43132:SF6">
    <property type="entry name" value="HTH-TYPE TRANSCRIPTIONAL REPRESSOR CZRA"/>
    <property type="match status" value="1"/>
</dbReference>
<dbReference type="PRINTS" id="PR00778">
    <property type="entry name" value="HTHARSR"/>
</dbReference>
<dbReference type="SUPFAM" id="SSF46785">
    <property type="entry name" value="Winged helix' DNA-binding domain"/>
    <property type="match status" value="1"/>
</dbReference>
<evidence type="ECO:0000256" key="2">
    <source>
        <dbReference type="ARBA" id="ARBA00023125"/>
    </source>
</evidence>
<dbReference type="GO" id="GO:0003700">
    <property type="term" value="F:DNA-binding transcription factor activity"/>
    <property type="evidence" value="ECO:0007669"/>
    <property type="project" value="InterPro"/>
</dbReference>
<reference evidence="5 6" key="1">
    <citation type="journal article" date="2016" name="Nat. Commun.">
        <title>Thousands of microbial genomes shed light on interconnected biogeochemical processes in an aquifer system.</title>
        <authorList>
            <person name="Anantharaman K."/>
            <person name="Brown C.T."/>
            <person name="Hug L.A."/>
            <person name="Sharon I."/>
            <person name="Castelle C.J."/>
            <person name="Probst A.J."/>
            <person name="Thomas B.C."/>
            <person name="Singh A."/>
            <person name="Wilkins M.J."/>
            <person name="Karaoz U."/>
            <person name="Brodie E.L."/>
            <person name="Williams K.H."/>
            <person name="Hubbard S.S."/>
            <person name="Banfield J.F."/>
        </authorList>
    </citation>
    <scope>NUCLEOTIDE SEQUENCE [LARGE SCALE GENOMIC DNA]</scope>
</reference>
<name>A0A1F6E819_9BACT</name>
<evidence type="ECO:0000259" key="4">
    <source>
        <dbReference type="PROSITE" id="PS50987"/>
    </source>
</evidence>
<evidence type="ECO:0000313" key="6">
    <source>
        <dbReference type="Proteomes" id="UP000176914"/>
    </source>
</evidence>